<evidence type="ECO:0000256" key="1">
    <source>
        <dbReference type="SAM" id="MobiDB-lite"/>
    </source>
</evidence>
<dbReference type="PROSITE" id="PS50940">
    <property type="entry name" value="CHIT_BIND_II"/>
    <property type="match status" value="1"/>
</dbReference>
<feature type="compositionally biased region" description="Low complexity" evidence="1">
    <location>
        <begin position="44"/>
        <end position="61"/>
    </location>
</feature>
<dbReference type="EMBL" id="OC952605">
    <property type="protein sequence ID" value="CAD7664351.1"/>
    <property type="molecule type" value="Genomic_DNA"/>
</dbReference>
<feature type="non-terminal residue" evidence="3">
    <location>
        <position position="1"/>
    </location>
</feature>
<reference evidence="3" key="1">
    <citation type="submission" date="2020-11" db="EMBL/GenBank/DDBJ databases">
        <authorList>
            <person name="Tran Van P."/>
        </authorList>
    </citation>
    <scope>NUCLEOTIDE SEQUENCE</scope>
</reference>
<dbReference type="InterPro" id="IPR002557">
    <property type="entry name" value="Chitin-bd_dom"/>
</dbReference>
<dbReference type="PANTHER" id="PTHR22933:SF40">
    <property type="entry name" value="CUTICULAR PROTEIN ANALOGOUS TO PERITROPHINS 1-H"/>
    <property type="match status" value="1"/>
</dbReference>
<accession>A0A7R9R0X9</accession>
<dbReference type="SMART" id="SM00494">
    <property type="entry name" value="ChtBD2"/>
    <property type="match status" value="1"/>
</dbReference>
<dbReference type="AlphaFoldDB" id="A0A7R9R0X9"/>
<proteinExistence type="predicted"/>
<feature type="domain" description="Chitin-binding type-2" evidence="2">
    <location>
        <begin position="104"/>
        <end position="162"/>
    </location>
</feature>
<evidence type="ECO:0000259" key="2">
    <source>
        <dbReference type="PROSITE" id="PS50940"/>
    </source>
</evidence>
<protein>
    <recommendedName>
        <fullName evidence="2">Chitin-binding type-2 domain-containing protein</fullName>
    </recommendedName>
</protein>
<dbReference type="InterPro" id="IPR036508">
    <property type="entry name" value="Chitin-bd_dom_sf"/>
</dbReference>
<dbReference type="Pfam" id="PF01607">
    <property type="entry name" value="CBM_14"/>
    <property type="match status" value="1"/>
</dbReference>
<dbReference type="Gene3D" id="2.170.140.10">
    <property type="entry name" value="Chitin binding domain"/>
    <property type="match status" value="1"/>
</dbReference>
<dbReference type="GO" id="GO:0008061">
    <property type="term" value="F:chitin binding"/>
    <property type="evidence" value="ECO:0007669"/>
    <property type="project" value="InterPro"/>
</dbReference>
<dbReference type="EMBL" id="CAJPVJ010037780">
    <property type="protein sequence ID" value="CAG2181488.1"/>
    <property type="molecule type" value="Genomic_DNA"/>
</dbReference>
<dbReference type="InterPro" id="IPR052976">
    <property type="entry name" value="Scoloptoxin-like"/>
</dbReference>
<evidence type="ECO:0000313" key="4">
    <source>
        <dbReference type="Proteomes" id="UP000728032"/>
    </source>
</evidence>
<keyword evidence="4" id="KW-1185">Reference proteome</keyword>
<name>A0A7R9R0X9_9ACAR</name>
<feature type="compositionally biased region" description="Basic residues" evidence="1">
    <location>
        <begin position="32"/>
        <end position="43"/>
    </location>
</feature>
<dbReference type="OrthoDB" id="3360904at2759"/>
<sequence>QDYYEYDDYYDDDYVDDYHLTTTTTTTTTVAPKRRRGRRRFRRPPQTTPSTTTTSTTTLSPNYKPRPDGRVIDYMADPNFPYELRKPLVDLTEYPFYVSIPDSDFSCNGRHNGYYANIALRCQVYHHCYVGHQRYDFLCPNYTLFDQTTFTCRFVNTVDCLSSETHYNRNDELYVLSTTPLPLPPPGGVHNNATHSSRN</sequence>
<organism evidence="3">
    <name type="scientific">Oppiella nova</name>
    <dbReference type="NCBI Taxonomy" id="334625"/>
    <lineage>
        <taxon>Eukaryota</taxon>
        <taxon>Metazoa</taxon>
        <taxon>Ecdysozoa</taxon>
        <taxon>Arthropoda</taxon>
        <taxon>Chelicerata</taxon>
        <taxon>Arachnida</taxon>
        <taxon>Acari</taxon>
        <taxon>Acariformes</taxon>
        <taxon>Sarcoptiformes</taxon>
        <taxon>Oribatida</taxon>
        <taxon>Brachypylina</taxon>
        <taxon>Oppioidea</taxon>
        <taxon>Oppiidae</taxon>
        <taxon>Oppiella</taxon>
    </lineage>
</organism>
<dbReference type="PANTHER" id="PTHR22933">
    <property type="entry name" value="FI18007P1-RELATED"/>
    <property type="match status" value="1"/>
</dbReference>
<dbReference type="SUPFAM" id="SSF57625">
    <property type="entry name" value="Invertebrate chitin-binding proteins"/>
    <property type="match status" value="1"/>
</dbReference>
<dbReference type="Proteomes" id="UP000728032">
    <property type="component" value="Unassembled WGS sequence"/>
</dbReference>
<evidence type="ECO:0000313" key="3">
    <source>
        <dbReference type="EMBL" id="CAD7664351.1"/>
    </source>
</evidence>
<dbReference type="GO" id="GO:0005576">
    <property type="term" value="C:extracellular region"/>
    <property type="evidence" value="ECO:0007669"/>
    <property type="project" value="InterPro"/>
</dbReference>
<gene>
    <name evidence="3" type="ORF">ONB1V03_LOCUS20909</name>
</gene>
<feature type="region of interest" description="Disordered" evidence="1">
    <location>
        <begin position="26"/>
        <end position="63"/>
    </location>
</feature>